<dbReference type="RefSeq" id="XP_041168078.1">
    <property type="nucleotide sequence ID" value="XM_041301298.1"/>
</dbReference>
<name>A0A9P7E4D0_9AGAM</name>
<dbReference type="OrthoDB" id="2689258at2759"/>
<evidence type="ECO:0000313" key="2">
    <source>
        <dbReference type="Proteomes" id="UP000719766"/>
    </source>
</evidence>
<feature type="non-terminal residue" evidence="1">
    <location>
        <position position="73"/>
    </location>
</feature>
<accession>A0A9P7E4D0</accession>
<reference evidence="1" key="1">
    <citation type="journal article" date="2020" name="New Phytol.">
        <title>Comparative genomics reveals dynamic genome evolution in host specialist ectomycorrhizal fungi.</title>
        <authorList>
            <person name="Lofgren L.A."/>
            <person name="Nguyen N.H."/>
            <person name="Vilgalys R."/>
            <person name="Ruytinx J."/>
            <person name="Liao H.L."/>
            <person name="Branco S."/>
            <person name="Kuo A."/>
            <person name="LaButti K."/>
            <person name="Lipzen A."/>
            <person name="Andreopoulos W."/>
            <person name="Pangilinan J."/>
            <person name="Riley R."/>
            <person name="Hundley H."/>
            <person name="Na H."/>
            <person name="Barry K."/>
            <person name="Grigoriev I.V."/>
            <person name="Stajich J.E."/>
            <person name="Kennedy P.G."/>
        </authorList>
    </citation>
    <scope>NUCLEOTIDE SEQUENCE</scope>
    <source>
        <strain evidence="1">S12</strain>
    </source>
</reference>
<gene>
    <name evidence="1" type="ORF">HD556DRAFT_1320307</name>
</gene>
<dbReference type="EMBL" id="JABBWE010000001">
    <property type="protein sequence ID" value="KAG1810413.1"/>
    <property type="molecule type" value="Genomic_DNA"/>
</dbReference>
<evidence type="ECO:0000313" key="1">
    <source>
        <dbReference type="EMBL" id="KAG1810413.1"/>
    </source>
</evidence>
<keyword evidence="2" id="KW-1185">Reference proteome</keyword>
<dbReference type="GeneID" id="64595062"/>
<dbReference type="AlphaFoldDB" id="A0A9P7E4D0"/>
<proteinExistence type="predicted"/>
<sequence length="73" mass="7963">MSVCLCTGSIVLCSPLTKFIVRVLCVHTTSMHLAHQSYIVALPLIHSSMLVFRRSVKCCLTVSSLDLTLPSSI</sequence>
<protein>
    <submittedName>
        <fullName evidence="1">Uncharacterized protein</fullName>
    </submittedName>
</protein>
<organism evidence="1 2">
    <name type="scientific">Suillus plorans</name>
    <dbReference type="NCBI Taxonomy" id="116603"/>
    <lineage>
        <taxon>Eukaryota</taxon>
        <taxon>Fungi</taxon>
        <taxon>Dikarya</taxon>
        <taxon>Basidiomycota</taxon>
        <taxon>Agaricomycotina</taxon>
        <taxon>Agaricomycetes</taxon>
        <taxon>Agaricomycetidae</taxon>
        <taxon>Boletales</taxon>
        <taxon>Suillineae</taxon>
        <taxon>Suillaceae</taxon>
        <taxon>Suillus</taxon>
    </lineage>
</organism>
<comment type="caution">
    <text evidence="1">The sequence shown here is derived from an EMBL/GenBank/DDBJ whole genome shotgun (WGS) entry which is preliminary data.</text>
</comment>
<dbReference type="Proteomes" id="UP000719766">
    <property type="component" value="Unassembled WGS sequence"/>
</dbReference>